<evidence type="ECO:0000313" key="2">
    <source>
        <dbReference type="EMBL" id="MBC8594837.1"/>
    </source>
</evidence>
<dbReference type="EMBL" id="JACRTF010000001">
    <property type="protein sequence ID" value="MBC8594837.1"/>
    <property type="molecule type" value="Genomic_DNA"/>
</dbReference>
<dbReference type="InterPro" id="IPR016181">
    <property type="entry name" value="Acyl_CoA_acyltransferase"/>
</dbReference>
<accession>A0A926ILC5</accession>
<dbReference type="SUPFAM" id="SSF55729">
    <property type="entry name" value="Acyl-CoA N-acyltransferases (Nat)"/>
    <property type="match status" value="1"/>
</dbReference>
<keyword evidence="3" id="KW-1185">Reference proteome</keyword>
<gene>
    <name evidence="2" type="ORF">H8744_16630</name>
</gene>
<sequence length="162" mass="19043">MKERRFKEKKQVNSFDVSASQKHRRFAQEYGRITVIRASGKFIGGLLCYKVNNKYFAVLVAFDVDFAKYSVGRTVIYLAIKKAIDEKAAEFHFLWGGSDYVTHYGGDSHLLYTTHNFRSNNLFYYICSCRIKIEVLAKRLKHISWVRSLAPYYHRLIYVFSK</sequence>
<organism evidence="2 3">
    <name type="scientific">Jilunia laotingensis</name>
    <dbReference type="NCBI Taxonomy" id="2763675"/>
    <lineage>
        <taxon>Bacteria</taxon>
        <taxon>Pseudomonadati</taxon>
        <taxon>Bacteroidota</taxon>
        <taxon>Bacteroidia</taxon>
        <taxon>Bacteroidales</taxon>
        <taxon>Bacteroidaceae</taxon>
        <taxon>Jilunia</taxon>
    </lineage>
</organism>
<feature type="domain" description="BioF2-like acetyltransferase" evidence="1">
    <location>
        <begin position="24"/>
        <end position="100"/>
    </location>
</feature>
<evidence type="ECO:0000313" key="3">
    <source>
        <dbReference type="Proteomes" id="UP000651085"/>
    </source>
</evidence>
<protein>
    <submittedName>
        <fullName evidence="2">GNAT family N-acetyltransferase</fullName>
    </submittedName>
</protein>
<dbReference type="Proteomes" id="UP000651085">
    <property type="component" value="Unassembled WGS sequence"/>
</dbReference>
<comment type="caution">
    <text evidence="2">The sequence shown here is derived from an EMBL/GenBank/DDBJ whole genome shotgun (WGS) entry which is preliminary data.</text>
</comment>
<evidence type="ECO:0000259" key="1">
    <source>
        <dbReference type="Pfam" id="PF13480"/>
    </source>
</evidence>
<name>A0A926ILC5_9BACT</name>
<proteinExistence type="predicted"/>
<dbReference type="Pfam" id="PF13480">
    <property type="entry name" value="Acetyltransf_6"/>
    <property type="match status" value="1"/>
</dbReference>
<dbReference type="AlphaFoldDB" id="A0A926ILC5"/>
<dbReference type="InterPro" id="IPR038740">
    <property type="entry name" value="BioF2-like_GNAT_dom"/>
</dbReference>
<reference evidence="2" key="1">
    <citation type="submission" date="2020-08" db="EMBL/GenBank/DDBJ databases">
        <title>Genome public.</title>
        <authorList>
            <person name="Liu C."/>
            <person name="Sun Q."/>
        </authorList>
    </citation>
    <scope>NUCLEOTIDE SEQUENCE</scope>
    <source>
        <strain evidence="2">N12</strain>
    </source>
</reference>
<dbReference type="Gene3D" id="3.40.630.30">
    <property type="match status" value="1"/>
</dbReference>